<keyword evidence="2" id="KW-1185">Reference proteome</keyword>
<sequence length="97" mass="10868">MKILYFTRDFSAKNVAFAKQHGLTMRNAGAVDTGVNPEPCDAVYGDDVPSVYLEKYEIYTLPEKVDVQTVEKLQARIAELEAQLAEKSKKTVKKDEA</sequence>
<name>V9H7D7_9NEIS</name>
<organism evidence="1 2">
    <name type="scientific">Simonsiella muelleri ATCC 29453</name>
    <dbReference type="NCBI Taxonomy" id="641147"/>
    <lineage>
        <taxon>Bacteria</taxon>
        <taxon>Pseudomonadati</taxon>
        <taxon>Pseudomonadota</taxon>
        <taxon>Betaproteobacteria</taxon>
        <taxon>Neisseriales</taxon>
        <taxon>Neisseriaceae</taxon>
        <taxon>Simonsiella</taxon>
    </lineage>
</organism>
<dbReference type="HOGENOM" id="CLU_2345129_0_0_4"/>
<dbReference type="RefSeq" id="WP_002643047.1">
    <property type="nucleotide sequence ID" value="NZ_CP019448.1"/>
</dbReference>
<proteinExistence type="predicted"/>
<comment type="caution">
    <text evidence="1">The sequence shown here is derived from an EMBL/GenBank/DDBJ whole genome shotgun (WGS) entry which is preliminary data.</text>
</comment>
<reference evidence="1 2" key="1">
    <citation type="submission" date="2010-03" db="EMBL/GenBank/DDBJ databases">
        <authorList>
            <consortium name="The Broad Institute Genome Sequencing Platform"/>
            <person name="Ward D."/>
            <person name="Earl A."/>
            <person name="Feldgarden M."/>
            <person name="Gevers D."/>
            <person name="Young S."/>
            <person name="Zeng Q."/>
            <person name="Koehrsen M."/>
            <person name="Alvarado L."/>
            <person name="Berlin A.M."/>
            <person name="Borenstein D."/>
            <person name="Chapman S.B."/>
            <person name="Chen Z."/>
            <person name="Engels R."/>
            <person name="Freedman E."/>
            <person name="Gellesch M."/>
            <person name="Goldberg J."/>
            <person name="Griggs A."/>
            <person name="Gujja S."/>
            <person name="Heilman E.R."/>
            <person name="Heiman D.I."/>
            <person name="Hepburn T.A."/>
            <person name="Howarth C."/>
            <person name="Jen D."/>
            <person name="Larson L."/>
            <person name="Mehta T."/>
            <person name="Park D."/>
            <person name="Pearson M."/>
            <person name="Richards J."/>
            <person name="Roberts A."/>
            <person name="Saif S."/>
            <person name="Shea T.D."/>
            <person name="Shenoy N."/>
            <person name="Sisk P."/>
            <person name="Stolte C."/>
            <person name="Sykes S.N."/>
            <person name="Walk T."/>
            <person name="White J."/>
            <person name="Yandava C."/>
            <person name="Izard J."/>
            <person name="Baranova O.V."/>
            <person name="Blanton J.M."/>
            <person name="Tanner A.C."/>
            <person name="Dewhirst F."/>
            <person name="Haas B."/>
            <person name="Nusbaum C."/>
            <person name="Birren B."/>
        </authorList>
    </citation>
    <scope>NUCLEOTIDE SEQUENCE [LARGE SCALE GENOMIC DNA]</scope>
    <source>
        <strain evidence="1 2">ATCC 29453</strain>
    </source>
</reference>
<protein>
    <submittedName>
        <fullName evidence="1">Uncharacterized protein</fullName>
    </submittedName>
</protein>
<accession>V9H7D7</accession>
<dbReference type="KEGG" id="smur:BWP33_07540"/>
<reference evidence="1 2" key="2">
    <citation type="submission" date="2011-10" db="EMBL/GenBank/DDBJ databases">
        <title>The Genome Sequence of Simonsiella muelleri ATCC 29453.</title>
        <authorList>
            <consortium name="The Broad Institute Genome Sequencing Platform"/>
            <consortium name="The Broad Institute Genome Sequencing Center for Infectious Disease"/>
            <person name="Earl A."/>
            <person name="Ward D."/>
            <person name="Feldgarden M."/>
            <person name="Gevers D."/>
            <person name="Izard J."/>
            <person name="Baranova O.V."/>
            <person name="Blanton J.M."/>
            <person name="Tanner A.C."/>
            <person name="Dewhirst F."/>
            <person name="Young S.K."/>
            <person name="Zeng Q."/>
            <person name="Gargeya S."/>
            <person name="Fitzgerald M."/>
            <person name="Haas B."/>
            <person name="Abouelleil A."/>
            <person name="Alvarado L."/>
            <person name="Arachchi H.M."/>
            <person name="Berlin A."/>
            <person name="Brown A."/>
            <person name="Chapman S.B."/>
            <person name="Chen Z."/>
            <person name="Dunbar C."/>
            <person name="Freedman E."/>
            <person name="Gearin G."/>
            <person name="Goldberg J."/>
            <person name="Griggs A."/>
            <person name="Gujja S."/>
            <person name="Heiman D."/>
            <person name="Howarth C."/>
            <person name="Larson L."/>
            <person name="Lui A."/>
            <person name="MacDonald P.J.P."/>
            <person name="Montmayeur A."/>
            <person name="Murphy C."/>
            <person name="Neiman D."/>
            <person name="Pearson M."/>
            <person name="Priest M."/>
            <person name="Roberts A."/>
            <person name="Saif S."/>
            <person name="Shea T."/>
            <person name="Shenoy N."/>
            <person name="Sisk P."/>
            <person name="Stolte C."/>
            <person name="Sykes S."/>
            <person name="Wortman J."/>
            <person name="Nusbaum C."/>
            <person name="Birren B."/>
        </authorList>
    </citation>
    <scope>NUCLEOTIDE SEQUENCE [LARGE SCALE GENOMIC DNA]</scope>
    <source>
        <strain evidence="1 2">ATCC 29453</strain>
    </source>
</reference>
<evidence type="ECO:0000313" key="1">
    <source>
        <dbReference type="EMBL" id="EFG29926.1"/>
    </source>
</evidence>
<gene>
    <name evidence="1" type="ORF">HMPREF9021_02245</name>
</gene>
<dbReference type="STRING" id="641147.HMPREF9021_02245"/>
<dbReference type="AlphaFoldDB" id="V9H7D7"/>
<dbReference type="EMBL" id="ADCY02000064">
    <property type="protein sequence ID" value="EFG29926.1"/>
    <property type="molecule type" value="Genomic_DNA"/>
</dbReference>
<dbReference type="Proteomes" id="UP000017813">
    <property type="component" value="Unassembled WGS sequence"/>
</dbReference>
<evidence type="ECO:0000313" key="2">
    <source>
        <dbReference type="Proteomes" id="UP000017813"/>
    </source>
</evidence>